<accession>A0A7M2X2T4</accession>
<name>A0A7M2X2T4_9BACT</name>
<keyword evidence="2" id="KW-1185">Reference proteome</keyword>
<dbReference type="RefSeq" id="WP_206294188.1">
    <property type="nucleotide sequence ID" value="NZ_CP063458.1"/>
</dbReference>
<dbReference type="AlphaFoldDB" id="A0A7M2X2T4"/>
<dbReference type="Proteomes" id="UP000593765">
    <property type="component" value="Chromosome"/>
</dbReference>
<dbReference type="EMBL" id="CP063458">
    <property type="protein sequence ID" value="QOV91070.1"/>
    <property type="molecule type" value="Genomic_DNA"/>
</dbReference>
<evidence type="ECO:0000313" key="2">
    <source>
        <dbReference type="Proteomes" id="UP000593765"/>
    </source>
</evidence>
<reference evidence="1 2" key="1">
    <citation type="submission" date="2020-10" db="EMBL/GenBank/DDBJ databases">
        <title>Wide distribution of Phycisphaera-like planctomycetes from WD2101 soil group in peatlands and genome analysis of the first cultivated representative.</title>
        <authorList>
            <person name="Dedysh S.N."/>
            <person name="Beletsky A.V."/>
            <person name="Ivanova A."/>
            <person name="Kulichevskaya I.S."/>
            <person name="Suzina N.E."/>
            <person name="Philippov D.A."/>
            <person name="Rakitin A.L."/>
            <person name="Mardanov A.V."/>
            <person name="Ravin N.V."/>
        </authorList>
    </citation>
    <scope>NUCLEOTIDE SEQUENCE [LARGE SCALE GENOMIC DNA]</scope>
    <source>
        <strain evidence="1 2">M1803</strain>
    </source>
</reference>
<gene>
    <name evidence="1" type="ORF">IPV69_06840</name>
</gene>
<dbReference type="KEGG" id="hbs:IPV69_06840"/>
<evidence type="ECO:0000313" key="1">
    <source>
        <dbReference type="EMBL" id="QOV91070.1"/>
    </source>
</evidence>
<proteinExistence type="predicted"/>
<protein>
    <submittedName>
        <fullName evidence="1">Uncharacterized protein</fullName>
    </submittedName>
</protein>
<organism evidence="1 2">
    <name type="scientific">Humisphaera borealis</name>
    <dbReference type="NCBI Taxonomy" id="2807512"/>
    <lineage>
        <taxon>Bacteria</taxon>
        <taxon>Pseudomonadati</taxon>
        <taxon>Planctomycetota</taxon>
        <taxon>Phycisphaerae</taxon>
        <taxon>Tepidisphaerales</taxon>
        <taxon>Tepidisphaeraceae</taxon>
        <taxon>Humisphaera</taxon>
    </lineage>
</organism>
<sequence length="196" mass="21695">MQFLTTLREQEQQAATKAAEAEAKRQADIHGKRQRYGQLIRQAIIDGDLDEVTAPKFHRLVAELGIDAATVESHVAAIRRADELEGAAQSVEALEQAREGVKVKITELRIAHRDYERGERVRLRDHTWDGTASVGVIDATEVAIGQSNVKTIREISSLDSLSANLSEQLRTARAAIDERNTLLSRFPFLFPEGGAL</sequence>